<dbReference type="EMBL" id="GBXM01034293">
    <property type="protein sequence ID" value="JAH74284.1"/>
    <property type="molecule type" value="Transcribed_RNA"/>
</dbReference>
<name>A0A0E9V867_ANGAN</name>
<proteinExistence type="predicted"/>
<reference evidence="1" key="2">
    <citation type="journal article" date="2015" name="Fish Shellfish Immunol.">
        <title>Early steps in the European eel (Anguilla anguilla)-Vibrio vulnificus interaction in the gills: Role of the RtxA13 toxin.</title>
        <authorList>
            <person name="Callol A."/>
            <person name="Pajuelo D."/>
            <person name="Ebbesson L."/>
            <person name="Teles M."/>
            <person name="MacKenzie S."/>
            <person name="Amaro C."/>
        </authorList>
    </citation>
    <scope>NUCLEOTIDE SEQUENCE</scope>
</reference>
<dbReference type="AlphaFoldDB" id="A0A0E9V867"/>
<organism evidence="1">
    <name type="scientific">Anguilla anguilla</name>
    <name type="common">European freshwater eel</name>
    <name type="synonym">Muraena anguilla</name>
    <dbReference type="NCBI Taxonomy" id="7936"/>
    <lineage>
        <taxon>Eukaryota</taxon>
        <taxon>Metazoa</taxon>
        <taxon>Chordata</taxon>
        <taxon>Craniata</taxon>
        <taxon>Vertebrata</taxon>
        <taxon>Euteleostomi</taxon>
        <taxon>Actinopterygii</taxon>
        <taxon>Neopterygii</taxon>
        <taxon>Teleostei</taxon>
        <taxon>Anguilliformes</taxon>
        <taxon>Anguillidae</taxon>
        <taxon>Anguilla</taxon>
    </lineage>
</organism>
<evidence type="ECO:0000313" key="1">
    <source>
        <dbReference type="EMBL" id="JAH74284.1"/>
    </source>
</evidence>
<sequence length="77" mass="8639">MKYKTSCQHNRRTEQSPVFPTGSTCFLIPQANNTTITSKVTQKRVEQKAPPLLSSTEHTVMPSRQTLVMVALLFCSL</sequence>
<accession>A0A0E9V867</accession>
<reference evidence="1" key="1">
    <citation type="submission" date="2014-11" db="EMBL/GenBank/DDBJ databases">
        <authorList>
            <person name="Amaro Gonzalez C."/>
        </authorList>
    </citation>
    <scope>NUCLEOTIDE SEQUENCE</scope>
</reference>
<protein>
    <submittedName>
        <fullName evidence="1">Uncharacterized protein</fullName>
    </submittedName>
</protein>